<sequence length="288" mass="31655">MKLDQRKISIALVLVYIICGIYATYTLFTFQNDLIYDVQVLEISDLDNAAPVLNGLYFSMGICILAGLGVLLYMFNNKGMEIIYVEKKEEKSKKDEDKEKKDSKNKTFSVSSIKEALSEKSKSEEKILGEGLTEICKALEAGVGAFYMLKKDGDKKVLQMNATYAMSLGESQRPTFEMGEGLVGQVASEKKAIIIDDIPDDYIKIISGLGSASPTHVLVAPVIYGEELCGVVEIASFTSFSESDRKAVEAAFELVTDKLYGKSESAKPTEKAEPKKEGKKTNKGNKEA</sequence>
<evidence type="ECO:0000313" key="4">
    <source>
        <dbReference type="EMBL" id="QSE97663.1"/>
    </source>
</evidence>
<dbReference type="SMART" id="SM00065">
    <property type="entry name" value="GAF"/>
    <property type="match status" value="1"/>
</dbReference>
<dbReference type="InterPro" id="IPR003018">
    <property type="entry name" value="GAF"/>
</dbReference>
<dbReference type="Pfam" id="PF13185">
    <property type="entry name" value="GAF_2"/>
    <property type="match status" value="1"/>
</dbReference>
<name>A0A974WFS8_9BACT</name>
<feature type="transmembrane region" description="Helical" evidence="2">
    <location>
        <begin position="56"/>
        <end position="75"/>
    </location>
</feature>
<dbReference type="AlphaFoldDB" id="A0A974WFS8"/>
<evidence type="ECO:0000256" key="2">
    <source>
        <dbReference type="SAM" id="Phobius"/>
    </source>
</evidence>
<evidence type="ECO:0000259" key="3">
    <source>
        <dbReference type="SMART" id="SM00065"/>
    </source>
</evidence>
<dbReference type="InterPro" id="IPR029016">
    <property type="entry name" value="GAF-like_dom_sf"/>
</dbReference>
<reference evidence="4" key="1">
    <citation type="submission" date="2021-02" db="EMBL/GenBank/DDBJ databases">
        <title>Fulvivirga sp. S481 isolated from sea water.</title>
        <authorList>
            <person name="Bae S.S."/>
            <person name="Baek K."/>
        </authorList>
    </citation>
    <scope>NUCLEOTIDE SEQUENCE</scope>
    <source>
        <strain evidence="4">S481</strain>
    </source>
</reference>
<proteinExistence type="predicted"/>
<dbReference type="SUPFAM" id="SSF55781">
    <property type="entry name" value="GAF domain-like"/>
    <property type="match status" value="1"/>
</dbReference>
<evidence type="ECO:0000256" key="1">
    <source>
        <dbReference type="SAM" id="MobiDB-lite"/>
    </source>
</evidence>
<dbReference type="KEGG" id="fuv:JR347_00835"/>
<dbReference type="Gene3D" id="3.30.450.40">
    <property type="match status" value="1"/>
</dbReference>
<dbReference type="Proteomes" id="UP000662783">
    <property type="component" value="Chromosome"/>
</dbReference>
<keyword evidence="2" id="KW-0472">Membrane</keyword>
<organism evidence="4 5">
    <name type="scientific">Fulvivirga lutea</name>
    <dbReference type="NCBI Taxonomy" id="2810512"/>
    <lineage>
        <taxon>Bacteria</taxon>
        <taxon>Pseudomonadati</taxon>
        <taxon>Bacteroidota</taxon>
        <taxon>Cytophagia</taxon>
        <taxon>Cytophagales</taxon>
        <taxon>Fulvivirgaceae</taxon>
        <taxon>Fulvivirga</taxon>
    </lineage>
</organism>
<gene>
    <name evidence="4" type="ORF">JR347_00835</name>
</gene>
<feature type="domain" description="GAF" evidence="3">
    <location>
        <begin position="123"/>
        <end position="264"/>
    </location>
</feature>
<feature type="region of interest" description="Disordered" evidence="1">
    <location>
        <begin position="263"/>
        <end position="288"/>
    </location>
</feature>
<protein>
    <submittedName>
        <fullName evidence="4">GAF domain-containing protein</fullName>
    </submittedName>
</protein>
<dbReference type="EMBL" id="CP070608">
    <property type="protein sequence ID" value="QSE97663.1"/>
    <property type="molecule type" value="Genomic_DNA"/>
</dbReference>
<keyword evidence="2" id="KW-1133">Transmembrane helix</keyword>
<keyword evidence="2" id="KW-0812">Transmembrane</keyword>
<evidence type="ECO:0000313" key="5">
    <source>
        <dbReference type="Proteomes" id="UP000662783"/>
    </source>
</evidence>
<dbReference type="RefSeq" id="WP_205722172.1">
    <property type="nucleotide sequence ID" value="NZ_CP070608.1"/>
</dbReference>
<feature type="transmembrane region" description="Helical" evidence="2">
    <location>
        <begin position="7"/>
        <end position="28"/>
    </location>
</feature>
<accession>A0A974WFS8</accession>
<keyword evidence="5" id="KW-1185">Reference proteome</keyword>